<comment type="caution">
    <text evidence="9">The sequence shown here is derived from an EMBL/GenBank/DDBJ whole genome shotgun (WGS) entry which is preliminary data.</text>
</comment>
<evidence type="ECO:0000256" key="6">
    <source>
        <dbReference type="SAM" id="MobiDB-lite"/>
    </source>
</evidence>
<keyword evidence="4 7" id="KW-0472">Membrane</keyword>
<dbReference type="SUPFAM" id="SSF81324">
    <property type="entry name" value="Voltage-gated potassium channels"/>
    <property type="match status" value="1"/>
</dbReference>
<gene>
    <name evidence="9" type="primary">KCNH6</name>
    <name evidence="9" type="ORF">SNEC2469_LOCUS8777</name>
</gene>
<evidence type="ECO:0000259" key="8">
    <source>
        <dbReference type="Pfam" id="PF00520"/>
    </source>
</evidence>
<protein>
    <submittedName>
        <fullName evidence="9">KCNH6 protein</fullName>
    </submittedName>
</protein>
<evidence type="ECO:0000313" key="10">
    <source>
        <dbReference type="Proteomes" id="UP000601435"/>
    </source>
</evidence>
<evidence type="ECO:0000256" key="3">
    <source>
        <dbReference type="ARBA" id="ARBA00022989"/>
    </source>
</evidence>
<dbReference type="GO" id="GO:0005249">
    <property type="term" value="F:voltage-gated potassium channel activity"/>
    <property type="evidence" value="ECO:0007669"/>
    <property type="project" value="TreeGrafter"/>
</dbReference>
<accession>A0A812P5B6</accession>
<feature type="domain" description="Ion transport" evidence="8">
    <location>
        <begin position="161"/>
        <end position="383"/>
    </location>
</feature>
<feature type="region of interest" description="Disordered" evidence="6">
    <location>
        <begin position="689"/>
        <end position="721"/>
    </location>
</feature>
<dbReference type="Gene3D" id="1.10.287.70">
    <property type="match status" value="1"/>
</dbReference>
<feature type="region of interest" description="Disordered" evidence="6">
    <location>
        <begin position="879"/>
        <end position="898"/>
    </location>
</feature>
<name>A0A812P5B6_9DINO</name>
<dbReference type="OrthoDB" id="432483at2759"/>
<reference evidence="9" key="1">
    <citation type="submission" date="2021-02" db="EMBL/GenBank/DDBJ databases">
        <authorList>
            <person name="Dougan E. K."/>
            <person name="Rhodes N."/>
            <person name="Thang M."/>
            <person name="Chan C."/>
        </authorList>
    </citation>
    <scope>NUCLEOTIDE SEQUENCE</scope>
</reference>
<keyword evidence="5" id="KW-0175">Coiled coil</keyword>
<feature type="non-terminal residue" evidence="9">
    <location>
        <position position="975"/>
    </location>
</feature>
<feature type="compositionally biased region" description="Basic and acidic residues" evidence="6">
    <location>
        <begin position="930"/>
        <end position="954"/>
    </location>
</feature>
<evidence type="ECO:0000256" key="4">
    <source>
        <dbReference type="ARBA" id="ARBA00023136"/>
    </source>
</evidence>
<organism evidence="9 10">
    <name type="scientific">Symbiodinium necroappetens</name>
    <dbReference type="NCBI Taxonomy" id="1628268"/>
    <lineage>
        <taxon>Eukaryota</taxon>
        <taxon>Sar</taxon>
        <taxon>Alveolata</taxon>
        <taxon>Dinophyceae</taxon>
        <taxon>Suessiales</taxon>
        <taxon>Symbiodiniaceae</taxon>
        <taxon>Symbiodinium</taxon>
    </lineage>
</organism>
<proteinExistence type="predicted"/>
<feature type="transmembrane region" description="Helical" evidence="7">
    <location>
        <begin position="187"/>
        <end position="211"/>
    </location>
</feature>
<evidence type="ECO:0000256" key="5">
    <source>
        <dbReference type="SAM" id="Coils"/>
    </source>
</evidence>
<dbReference type="SUPFAM" id="SSF51206">
    <property type="entry name" value="cAMP-binding domain-like"/>
    <property type="match status" value="1"/>
</dbReference>
<dbReference type="Pfam" id="PF00520">
    <property type="entry name" value="Ion_trans"/>
    <property type="match status" value="1"/>
</dbReference>
<dbReference type="InterPro" id="IPR005821">
    <property type="entry name" value="Ion_trans_dom"/>
</dbReference>
<dbReference type="GO" id="GO:0005886">
    <property type="term" value="C:plasma membrane"/>
    <property type="evidence" value="ECO:0007669"/>
    <property type="project" value="TreeGrafter"/>
</dbReference>
<feature type="compositionally biased region" description="Basic and acidic residues" evidence="6">
    <location>
        <begin position="881"/>
        <end position="898"/>
    </location>
</feature>
<keyword evidence="2 7" id="KW-0812">Transmembrane</keyword>
<dbReference type="InterPro" id="IPR018490">
    <property type="entry name" value="cNMP-bd_dom_sf"/>
</dbReference>
<dbReference type="PANTHER" id="PTHR10217">
    <property type="entry name" value="VOLTAGE AND LIGAND GATED POTASSIUM CHANNEL"/>
    <property type="match status" value="1"/>
</dbReference>
<feature type="region of interest" description="Disordered" evidence="6">
    <location>
        <begin position="909"/>
        <end position="975"/>
    </location>
</feature>
<feature type="coiled-coil region" evidence="5">
    <location>
        <begin position="782"/>
        <end position="865"/>
    </location>
</feature>
<dbReference type="Gene3D" id="1.10.287.630">
    <property type="entry name" value="Helix hairpin bin"/>
    <property type="match status" value="1"/>
</dbReference>
<feature type="transmembrane region" description="Helical" evidence="7">
    <location>
        <begin position="161"/>
        <end position="181"/>
    </location>
</feature>
<sequence length="975" mass="109719">MEPWRSLLQELADVLETEFAKLQKLERLAEGLGADSADAAFGRAATVPPKPTSLPCSPYTRSEEQVSHLESSWVLAKALPSLPSVAADEEDLNSDAVDDVTRSIKSFVTQSSMGSAASAQRGRSERTHFRVVRATKSCRLQKKPWYVINPDQSKFAGRWQALVACCLLFVALVTPVQVALLEPEFDWIFLVGIFVDAVFAVDLFLQFITAYPVTTPQGITWEIQASKIRSRYLKSWFGLDILSILPFDVLTLALEANELRELQALKVIRALRLMKLLRLMKTSRALQAMEAASGIFCRLLSCHVLGTLGLWAMALTLENSSSPRWIDLVQTGSYTITSVGYGDISPQNNLERMICTAIVLFSGLAWAYIIGEVGAIVADMTSEGQDFRRTMHHLNSMMKRQGLGFDLQCRLRRYFLQNRHQALTLERQSLMSRMSPQLQSTFCIAVNHRWLQKVTFLRKFMFYIREQVQIGSYVAPYEACMAEIAKCLRLGAFAQQETFDNVQVLYILSKGLVVLNSKLRSEGEVWGEDFVLEDTSLILPVAGYAVTYLETLSLNREDFMSVIERPGKAPSALESLDWSKGCPCKTDEEKDLEHFSILKPSVVGFLFCQSLMVRCGKHDFHLTRIQAKFKTQEAREKAEKAKRREEKSAAEKFATHKAAAWRGVHLKFEKARASLEKIDFEIRAAERSVAEKGEDEDSAKKKVKSLKEGKDMSEAESQLEALEKKASDARIAELDANERLSVEEKATEILTSEKESAEKTVDSMSRAEKLALEKAKSAKKKLEVYATEQEALRKMIEEKEKAESAAYKECAMEMAKALEYGKEREKAQQTLEAKTTEEKAIEAEIATLQQRLEDIRKEKETAQILATLKDAAEKTSFQRARGLEKKATKIATEKRTSTETLEKLDQSYEVSSREAAEQEAAALQASKSRVAAERRMQEKEGDAPRIVEAKDAVKKSRSARSAAERRVEEAKKRIQ</sequence>
<comment type="subcellular location">
    <subcellularLocation>
        <location evidence="1">Membrane</location>
        <topology evidence="1">Multi-pass membrane protein</topology>
    </subcellularLocation>
</comment>
<dbReference type="InterPro" id="IPR050818">
    <property type="entry name" value="KCNH_animal-type"/>
</dbReference>
<dbReference type="PANTHER" id="PTHR10217:SF435">
    <property type="entry name" value="POTASSIUM VOLTAGE-GATED CHANNEL PROTEIN EAG"/>
    <property type="match status" value="1"/>
</dbReference>
<feature type="compositionally biased region" description="Basic and acidic residues" evidence="6">
    <location>
        <begin position="962"/>
        <end position="975"/>
    </location>
</feature>
<keyword evidence="10" id="KW-1185">Reference proteome</keyword>
<dbReference type="EMBL" id="CAJNJA010014369">
    <property type="protein sequence ID" value="CAE7340924.1"/>
    <property type="molecule type" value="Genomic_DNA"/>
</dbReference>
<evidence type="ECO:0000256" key="1">
    <source>
        <dbReference type="ARBA" id="ARBA00004141"/>
    </source>
</evidence>
<dbReference type="AlphaFoldDB" id="A0A812P5B6"/>
<evidence type="ECO:0000313" key="9">
    <source>
        <dbReference type="EMBL" id="CAE7340924.1"/>
    </source>
</evidence>
<evidence type="ECO:0000256" key="2">
    <source>
        <dbReference type="ARBA" id="ARBA00022692"/>
    </source>
</evidence>
<dbReference type="Proteomes" id="UP000601435">
    <property type="component" value="Unassembled WGS sequence"/>
</dbReference>
<evidence type="ECO:0000256" key="7">
    <source>
        <dbReference type="SAM" id="Phobius"/>
    </source>
</evidence>
<dbReference type="GO" id="GO:0042391">
    <property type="term" value="P:regulation of membrane potential"/>
    <property type="evidence" value="ECO:0007669"/>
    <property type="project" value="TreeGrafter"/>
</dbReference>
<keyword evidence="3 7" id="KW-1133">Transmembrane helix</keyword>